<protein>
    <submittedName>
        <fullName evidence="1">Uncharacterized protein</fullName>
    </submittedName>
</protein>
<gene>
    <name evidence="1" type="ORF">CJD35_13850</name>
</gene>
<reference evidence="1 2" key="1">
    <citation type="submission" date="2017-08" db="EMBL/GenBank/DDBJ databases">
        <title>Whole Genome Sequence of Sphingobium hydrophobicum C1: Insights into Adaption to the Electronic-waste Contaminated Sediment.</title>
        <authorList>
            <person name="Song D."/>
            <person name="Chen X."/>
            <person name="Xu M."/>
        </authorList>
    </citation>
    <scope>NUCLEOTIDE SEQUENCE [LARGE SCALE GENOMIC DNA]</scope>
    <source>
        <strain evidence="1 2">C1</strain>
    </source>
</reference>
<proteinExistence type="predicted"/>
<dbReference type="AlphaFoldDB" id="A0A249MW28"/>
<dbReference type="Proteomes" id="UP000217141">
    <property type="component" value="Chromosome I"/>
</dbReference>
<dbReference type="EMBL" id="CP022745">
    <property type="protein sequence ID" value="ASY45395.1"/>
    <property type="molecule type" value="Genomic_DNA"/>
</dbReference>
<name>A0A249MW28_SPHXE</name>
<organism evidence="1 2">
    <name type="scientific">Sphingobium xenophagum</name>
    <dbReference type="NCBI Taxonomy" id="121428"/>
    <lineage>
        <taxon>Bacteria</taxon>
        <taxon>Pseudomonadati</taxon>
        <taxon>Pseudomonadota</taxon>
        <taxon>Alphaproteobacteria</taxon>
        <taxon>Sphingomonadales</taxon>
        <taxon>Sphingomonadaceae</taxon>
        <taxon>Sphingobium</taxon>
    </lineage>
</organism>
<accession>A0A249MW28</accession>
<evidence type="ECO:0000313" key="1">
    <source>
        <dbReference type="EMBL" id="ASY45395.1"/>
    </source>
</evidence>
<dbReference type="KEGG" id="shyd:CJD35_13850"/>
<evidence type="ECO:0000313" key="2">
    <source>
        <dbReference type="Proteomes" id="UP000217141"/>
    </source>
</evidence>
<sequence length="68" mass="7764">MVASHTCTISIERIATMRDQYDARLWTDHHRAASAGIDRLIARIMQAFRVLHSIHWSAPWSDDSRCGA</sequence>